<evidence type="ECO:0000259" key="6">
    <source>
        <dbReference type="Pfam" id="PF02826"/>
    </source>
</evidence>
<comment type="caution">
    <text evidence="7">The sequence shown here is derived from an EMBL/GenBank/DDBJ whole genome shotgun (WGS) entry which is preliminary data.</text>
</comment>
<evidence type="ECO:0000256" key="1">
    <source>
        <dbReference type="ARBA" id="ARBA00005854"/>
    </source>
</evidence>
<dbReference type="InterPro" id="IPR006140">
    <property type="entry name" value="D-isomer_DH_NAD-bd"/>
</dbReference>
<dbReference type="Pfam" id="PF02826">
    <property type="entry name" value="2-Hacid_dh_C"/>
    <property type="match status" value="1"/>
</dbReference>
<evidence type="ECO:0000256" key="4">
    <source>
        <dbReference type="RuleBase" id="RU003719"/>
    </source>
</evidence>
<dbReference type="Pfam" id="PF00389">
    <property type="entry name" value="2-Hacid_dh"/>
    <property type="match status" value="1"/>
</dbReference>
<dbReference type="GO" id="GO:0008720">
    <property type="term" value="F:D-lactate dehydrogenase (NAD+) activity"/>
    <property type="evidence" value="ECO:0007669"/>
    <property type="project" value="TreeGrafter"/>
</dbReference>
<dbReference type="PROSITE" id="PS00065">
    <property type="entry name" value="D_2_HYDROXYACID_DH_1"/>
    <property type="match status" value="1"/>
</dbReference>
<dbReference type="Proteomes" id="UP000028135">
    <property type="component" value="Unassembled WGS sequence"/>
</dbReference>
<dbReference type="InterPro" id="IPR029753">
    <property type="entry name" value="D-isomer_DH_CS"/>
</dbReference>
<name>A0A8E1C4B1_9SPHN</name>
<dbReference type="AlphaFoldDB" id="A0A8E1C4B1"/>
<dbReference type="PANTHER" id="PTHR43026:SF1">
    <property type="entry name" value="2-HYDROXYACID DEHYDROGENASE HOMOLOG 1-RELATED"/>
    <property type="match status" value="1"/>
</dbReference>
<evidence type="ECO:0000313" key="8">
    <source>
        <dbReference type="Proteomes" id="UP000028135"/>
    </source>
</evidence>
<evidence type="ECO:0000256" key="3">
    <source>
        <dbReference type="ARBA" id="ARBA00023027"/>
    </source>
</evidence>
<evidence type="ECO:0000313" key="7">
    <source>
        <dbReference type="EMBL" id="KER38167.1"/>
    </source>
</evidence>
<keyword evidence="2 4" id="KW-0560">Oxidoreductase</keyword>
<dbReference type="RefSeq" id="WP_020820411.1">
    <property type="nucleotide sequence ID" value="NZ_JANF02000004.1"/>
</dbReference>
<feature type="domain" description="D-isomer specific 2-hydroxyacid dehydrogenase NAD-binding" evidence="6">
    <location>
        <begin position="112"/>
        <end position="297"/>
    </location>
</feature>
<gene>
    <name evidence="7" type="ORF">AL00_02230</name>
</gene>
<protein>
    <submittedName>
        <fullName evidence="7">2-hydroxyacid dehydrogenase</fullName>
    </submittedName>
</protein>
<dbReference type="CDD" id="cd12183">
    <property type="entry name" value="LDH_like_2"/>
    <property type="match status" value="1"/>
</dbReference>
<dbReference type="GO" id="GO:0051287">
    <property type="term" value="F:NAD binding"/>
    <property type="evidence" value="ECO:0007669"/>
    <property type="project" value="InterPro"/>
</dbReference>
<reference evidence="7 8" key="1">
    <citation type="submission" date="2014-05" db="EMBL/GenBank/DDBJ databases">
        <title>Genome Announcement of Sphingobium lucknowense F2.</title>
        <authorList>
            <person name="Lal R."/>
            <person name="Negi V."/>
            <person name="Lata P."/>
            <person name="Sangwan N."/>
            <person name="Gupta S.K."/>
            <person name="Rao D.L.N."/>
            <person name="Das S."/>
        </authorList>
    </citation>
    <scope>NUCLEOTIDE SEQUENCE [LARGE SCALE GENOMIC DNA]</scope>
    <source>
        <strain evidence="7 8">F2</strain>
    </source>
</reference>
<dbReference type="Gene3D" id="3.40.50.720">
    <property type="entry name" value="NAD(P)-binding Rossmann-like Domain"/>
    <property type="match status" value="2"/>
</dbReference>
<dbReference type="SUPFAM" id="SSF52283">
    <property type="entry name" value="Formate/glycerate dehydrogenase catalytic domain-like"/>
    <property type="match status" value="1"/>
</dbReference>
<dbReference type="InterPro" id="IPR006139">
    <property type="entry name" value="D-isomer_2_OHA_DH_cat_dom"/>
</dbReference>
<evidence type="ECO:0000259" key="5">
    <source>
        <dbReference type="Pfam" id="PF00389"/>
    </source>
</evidence>
<feature type="domain" description="D-isomer specific 2-hydroxyacid dehydrogenase catalytic" evidence="5">
    <location>
        <begin position="5"/>
        <end position="328"/>
    </location>
</feature>
<sequence>MDVTVFSTKAYDRRFLDEANAAKGAPHRMRYLEVRLTEESALLAAGTPAICAFVNDVLDRPVLTRLAAGGTKMLALRSAGFNHVDLAAANELGIAVGRVPAYSPDAVAEHTVGLILTLNRKIHRAYARVREGNFALDGLLGFDLKGRTAGVVGAGKIGTAVARILAGFGCRILVHDPAPTPEIRAAGAEIVDLQTLLASSDIVTLHCPLTPETRHLIDGNALSLVKRGVMLINTGRGADTRALIEGLKNGVIGYLGLDVYEEEGDLFFENLSDEILQDDLFARLLTFPNVLITGHQAFFTVEAMTAIAATTIDNLSCFEKDQRPRHPVAASARSAAVGGSENR</sequence>
<dbReference type="InterPro" id="IPR036291">
    <property type="entry name" value="NAD(P)-bd_dom_sf"/>
</dbReference>
<dbReference type="EMBL" id="JANF02000004">
    <property type="protein sequence ID" value="KER38167.1"/>
    <property type="molecule type" value="Genomic_DNA"/>
</dbReference>
<dbReference type="PANTHER" id="PTHR43026">
    <property type="entry name" value="2-HYDROXYACID DEHYDROGENASE HOMOLOG 1-RELATED"/>
    <property type="match status" value="1"/>
</dbReference>
<accession>A0A8E1C4B1</accession>
<organism evidence="7 8">
    <name type="scientific">Sphingobium indicum F2</name>
    <dbReference type="NCBI Taxonomy" id="1450518"/>
    <lineage>
        <taxon>Bacteria</taxon>
        <taxon>Pseudomonadati</taxon>
        <taxon>Pseudomonadota</taxon>
        <taxon>Alphaproteobacteria</taxon>
        <taxon>Sphingomonadales</taxon>
        <taxon>Sphingomonadaceae</taxon>
        <taxon>Sphingobium</taxon>
    </lineage>
</organism>
<proteinExistence type="inferred from homology"/>
<evidence type="ECO:0000256" key="2">
    <source>
        <dbReference type="ARBA" id="ARBA00023002"/>
    </source>
</evidence>
<dbReference type="SUPFAM" id="SSF51735">
    <property type="entry name" value="NAD(P)-binding Rossmann-fold domains"/>
    <property type="match status" value="1"/>
</dbReference>
<dbReference type="InterPro" id="IPR058205">
    <property type="entry name" value="D-LDH-like"/>
</dbReference>
<dbReference type="PROSITE" id="PS00670">
    <property type="entry name" value="D_2_HYDROXYACID_DH_2"/>
    <property type="match status" value="1"/>
</dbReference>
<keyword evidence="3" id="KW-0520">NAD</keyword>
<dbReference type="InterPro" id="IPR029752">
    <property type="entry name" value="D-isomer_DH_CS1"/>
</dbReference>
<comment type="similarity">
    <text evidence="1 4">Belongs to the D-isomer specific 2-hydroxyacid dehydrogenase family.</text>
</comment>